<evidence type="ECO:0000313" key="4">
    <source>
        <dbReference type="Proteomes" id="UP000016960"/>
    </source>
</evidence>
<dbReference type="Gene3D" id="3.40.50.620">
    <property type="entry name" value="HUPs"/>
    <property type="match status" value="1"/>
</dbReference>
<evidence type="ECO:0000313" key="3">
    <source>
        <dbReference type="EMBL" id="ERN42539.1"/>
    </source>
</evidence>
<feature type="domain" description="UspA" evidence="2">
    <location>
        <begin position="14"/>
        <end position="149"/>
    </location>
</feature>
<dbReference type="CDD" id="cd00293">
    <property type="entry name" value="USP-like"/>
    <property type="match status" value="2"/>
</dbReference>
<proteinExistence type="inferred from homology"/>
<dbReference type="InParanoid" id="U5DPK9"/>
<dbReference type="PATRIC" id="fig|582515.4.peg.962"/>
<sequence length="284" mass="31140">MSQFTRSTAPFIQSIAHPTDFSDSSARAFAHALAISLARAAALTILHAKTSRYADWRNAPSVRGTLERWGYLEQGSSRTDVFDRLGIRVSKVDVGGSKAMDAVVKFLDDHPTDALVLATEGRKGLPRWLHHSFAEELARKTHTMALFVPQSGKDFVNLATGDVTLRRILVPVAREPDPMPALLRAARAYELMRDRPITVCVLHVGDDAEMPDLNLPEVEGCQWERIHRKGDPVDEIVRVASEGNFDSIAMATVGHHGVLGALRGGTTEQVLHRSPCPLLAIPCN</sequence>
<dbReference type="RefSeq" id="WP_022605006.1">
    <property type="nucleotide sequence ID" value="NZ_ASSJ01000017.1"/>
</dbReference>
<name>U5DPK9_9CHRO</name>
<comment type="similarity">
    <text evidence="1">Belongs to the universal stress protein A family.</text>
</comment>
<protein>
    <submittedName>
        <fullName evidence="3">Universal stress protein UspA</fullName>
    </submittedName>
</protein>
<dbReference type="InterPro" id="IPR006015">
    <property type="entry name" value="Universal_stress_UspA"/>
</dbReference>
<accession>U5DPK9</accession>
<keyword evidence="4" id="KW-1185">Reference proteome</keyword>
<gene>
    <name evidence="3" type="ORF">KR51_00008590</name>
</gene>
<comment type="caution">
    <text evidence="3">The sequence shown here is derived from an EMBL/GenBank/DDBJ whole genome shotgun (WGS) entry which is preliminary data.</text>
</comment>
<evidence type="ECO:0000259" key="2">
    <source>
        <dbReference type="Pfam" id="PF00582"/>
    </source>
</evidence>
<dbReference type="PANTHER" id="PTHR46268:SF6">
    <property type="entry name" value="UNIVERSAL STRESS PROTEIN UP12"/>
    <property type="match status" value="1"/>
</dbReference>
<evidence type="ECO:0000256" key="1">
    <source>
        <dbReference type="ARBA" id="ARBA00008791"/>
    </source>
</evidence>
<dbReference type="STRING" id="582515.KR51_00008590"/>
<dbReference type="InterPro" id="IPR006016">
    <property type="entry name" value="UspA"/>
</dbReference>
<dbReference type="Pfam" id="PF00582">
    <property type="entry name" value="Usp"/>
    <property type="match status" value="2"/>
</dbReference>
<feature type="domain" description="UspA" evidence="2">
    <location>
        <begin position="221"/>
        <end position="282"/>
    </location>
</feature>
<dbReference type="Proteomes" id="UP000016960">
    <property type="component" value="Unassembled WGS sequence"/>
</dbReference>
<dbReference type="eggNOG" id="COG0589">
    <property type="taxonomic scope" value="Bacteria"/>
</dbReference>
<dbReference type="Gene3D" id="3.40.50.12370">
    <property type="match status" value="1"/>
</dbReference>
<reference evidence="3 4" key="1">
    <citation type="submission" date="2013-05" db="EMBL/GenBank/DDBJ databases">
        <title>Draft genome sequence of Rubidibacter lacunae KORDI 51-2.</title>
        <authorList>
            <person name="Choi D.H."/>
            <person name="Noh J.H."/>
            <person name="Kwon K.-K."/>
            <person name="Lee J.-H."/>
            <person name="Ryu J.-Y."/>
        </authorList>
    </citation>
    <scope>NUCLEOTIDE SEQUENCE [LARGE SCALE GENOMIC DNA]</scope>
    <source>
        <strain evidence="3 4">KORDI 51-2</strain>
    </source>
</reference>
<dbReference type="PRINTS" id="PR01438">
    <property type="entry name" value="UNVRSLSTRESS"/>
</dbReference>
<dbReference type="PANTHER" id="PTHR46268">
    <property type="entry name" value="STRESS RESPONSE PROTEIN NHAX"/>
    <property type="match status" value="1"/>
</dbReference>
<organism evidence="3 4">
    <name type="scientific">Rubidibacter lacunae KORDI 51-2</name>
    <dbReference type="NCBI Taxonomy" id="582515"/>
    <lineage>
        <taxon>Bacteria</taxon>
        <taxon>Bacillati</taxon>
        <taxon>Cyanobacteriota</taxon>
        <taxon>Cyanophyceae</taxon>
        <taxon>Oscillatoriophycideae</taxon>
        <taxon>Chroococcales</taxon>
        <taxon>Aphanothecaceae</taxon>
        <taxon>Rubidibacter</taxon>
    </lineage>
</organism>
<dbReference type="SUPFAM" id="SSF52402">
    <property type="entry name" value="Adenine nucleotide alpha hydrolases-like"/>
    <property type="match status" value="2"/>
</dbReference>
<dbReference type="AlphaFoldDB" id="U5DPK9"/>
<dbReference type="EMBL" id="ASSJ01000017">
    <property type="protein sequence ID" value="ERN42539.1"/>
    <property type="molecule type" value="Genomic_DNA"/>
</dbReference>
<dbReference type="InterPro" id="IPR014729">
    <property type="entry name" value="Rossmann-like_a/b/a_fold"/>
</dbReference>